<organism evidence="1 2">
    <name type="scientific">Candidatus Thiomargarita nelsonii</name>
    <dbReference type="NCBI Taxonomy" id="1003181"/>
    <lineage>
        <taxon>Bacteria</taxon>
        <taxon>Pseudomonadati</taxon>
        <taxon>Pseudomonadota</taxon>
        <taxon>Gammaproteobacteria</taxon>
        <taxon>Thiotrichales</taxon>
        <taxon>Thiotrichaceae</taxon>
        <taxon>Thiomargarita</taxon>
    </lineage>
</organism>
<name>A0A176RSX6_9GAMM</name>
<keyword evidence="2" id="KW-1185">Reference proteome</keyword>
<evidence type="ECO:0000313" key="1">
    <source>
        <dbReference type="EMBL" id="OAD18853.1"/>
    </source>
</evidence>
<protein>
    <submittedName>
        <fullName evidence="1">Uncharacterized protein</fullName>
    </submittedName>
</protein>
<gene>
    <name evidence="1" type="ORF">THIOM_005543</name>
</gene>
<dbReference type="AlphaFoldDB" id="A0A176RSX6"/>
<sequence length="67" mass="7485">MPLKQVNLALPLTGSLVAIFLCECRTHTNNSLCAYARIQDTLTLGDKVTILTRHQILTRKNHGNHDT</sequence>
<comment type="caution">
    <text evidence="1">The sequence shown here is derived from an EMBL/GenBank/DDBJ whole genome shotgun (WGS) entry which is preliminary data.</text>
</comment>
<accession>A0A176RSX6</accession>
<proteinExistence type="predicted"/>
<dbReference type="EMBL" id="LUTY01003063">
    <property type="protein sequence ID" value="OAD18853.1"/>
    <property type="molecule type" value="Genomic_DNA"/>
</dbReference>
<dbReference type="Proteomes" id="UP000076962">
    <property type="component" value="Unassembled WGS sequence"/>
</dbReference>
<reference evidence="1 2" key="1">
    <citation type="submission" date="2016-05" db="EMBL/GenBank/DDBJ databases">
        <title>Single-cell genome of chain-forming Candidatus Thiomargarita nelsonii and comparison to other large sulfur-oxidizing bacteria.</title>
        <authorList>
            <person name="Winkel M."/>
            <person name="Salman V."/>
            <person name="Woyke T."/>
            <person name="Schulz-Vogt H."/>
            <person name="Richter M."/>
            <person name="Flood B."/>
            <person name="Bailey J."/>
            <person name="Amann R."/>
            <person name="Mussmann M."/>
        </authorList>
    </citation>
    <scope>NUCLEOTIDE SEQUENCE [LARGE SCALE GENOMIC DNA]</scope>
    <source>
        <strain evidence="1 2">THI036</strain>
    </source>
</reference>
<evidence type="ECO:0000313" key="2">
    <source>
        <dbReference type="Proteomes" id="UP000076962"/>
    </source>
</evidence>